<dbReference type="PANTHER" id="PTHR40618:SF1">
    <property type="entry name" value="B-ZIP TRANSCRIPTION FACTOR (EUROFUNG)"/>
    <property type="match status" value="1"/>
</dbReference>
<feature type="compositionally biased region" description="Basic and acidic residues" evidence="1">
    <location>
        <begin position="72"/>
        <end position="86"/>
    </location>
</feature>
<organism evidence="2 3">
    <name type="scientific">Talaromyces stipitatus (strain ATCC 10500 / CBS 375.48 / QM 6759 / NRRL 1006)</name>
    <name type="common">Penicillium stipitatum</name>
    <dbReference type="NCBI Taxonomy" id="441959"/>
    <lineage>
        <taxon>Eukaryota</taxon>
        <taxon>Fungi</taxon>
        <taxon>Dikarya</taxon>
        <taxon>Ascomycota</taxon>
        <taxon>Pezizomycotina</taxon>
        <taxon>Eurotiomycetes</taxon>
        <taxon>Eurotiomycetidae</taxon>
        <taxon>Eurotiales</taxon>
        <taxon>Trichocomaceae</taxon>
        <taxon>Talaromyces</taxon>
        <taxon>Talaromyces sect. Talaromyces</taxon>
    </lineage>
</organism>
<name>B8LTV5_TALSN</name>
<dbReference type="AlphaFoldDB" id="B8LTV5"/>
<dbReference type="OrthoDB" id="3555317at2759"/>
<dbReference type="PANTHER" id="PTHR40618">
    <property type="entry name" value="B-ZIP TRANSCRIPTION FACTOR (EUROFUNG)-RELATED"/>
    <property type="match status" value="1"/>
</dbReference>
<dbReference type="CDD" id="cd14688">
    <property type="entry name" value="bZIP_YAP"/>
    <property type="match status" value="1"/>
</dbReference>
<accession>B8LTV5</accession>
<reference evidence="3" key="1">
    <citation type="journal article" date="2015" name="Genome Announc.">
        <title>Genome sequence of the AIDS-associated pathogen Penicillium marneffei (ATCC18224) and its near taxonomic relative Talaromyces stipitatus (ATCC10500).</title>
        <authorList>
            <person name="Nierman W.C."/>
            <person name="Fedorova-Abrams N.D."/>
            <person name="Andrianopoulos A."/>
        </authorList>
    </citation>
    <scope>NUCLEOTIDE SEQUENCE [LARGE SCALE GENOMIC DNA]</scope>
    <source>
        <strain evidence="3">ATCC 10500 / CBS 375.48 / QM 6759 / NRRL 1006</strain>
    </source>
</reference>
<dbReference type="InParanoid" id="B8LTV5"/>
<proteinExistence type="predicted"/>
<dbReference type="OMA" id="CHYISIH"/>
<feature type="compositionally biased region" description="Basic residues" evidence="1">
    <location>
        <begin position="62"/>
        <end position="71"/>
    </location>
</feature>
<dbReference type="Gene3D" id="1.20.5.170">
    <property type="match status" value="1"/>
</dbReference>
<dbReference type="GeneID" id="8102630"/>
<dbReference type="HOGENOM" id="CLU_1125162_0_0_1"/>
<dbReference type="eggNOG" id="ENOG502T5I4">
    <property type="taxonomic scope" value="Eukaryota"/>
</dbReference>
<dbReference type="PhylomeDB" id="B8LTV5"/>
<dbReference type="Proteomes" id="UP000001745">
    <property type="component" value="Unassembled WGS sequence"/>
</dbReference>
<dbReference type="InterPro" id="IPR046347">
    <property type="entry name" value="bZIP_sf"/>
</dbReference>
<feature type="compositionally biased region" description="Polar residues" evidence="1">
    <location>
        <begin position="38"/>
        <end position="49"/>
    </location>
</feature>
<dbReference type="VEuPathDB" id="FungiDB:TSTA_071810"/>
<evidence type="ECO:0008006" key="4">
    <source>
        <dbReference type="Google" id="ProtNLM"/>
    </source>
</evidence>
<evidence type="ECO:0000313" key="2">
    <source>
        <dbReference type="EMBL" id="EED23785.1"/>
    </source>
</evidence>
<feature type="region of interest" description="Disordered" evidence="1">
    <location>
        <begin position="32"/>
        <end position="86"/>
    </location>
</feature>
<dbReference type="RefSeq" id="XP_002341172.1">
    <property type="nucleotide sequence ID" value="XM_002341131.1"/>
</dbReference>
<dbReference type="STRING" id="441959.B8LTV5"/>
<dbReference type="EMBL" id="EQ962652">
    <property type="protein sequence ID" value="EED23785.1"/>
    <property type="molecule type" value="Genomic_DNA"/>
</dbReference>
<protein>
    <recommendedName>
        <fullName evidence="4">BZIP domain-containing protein</fullName>
    </recommendedName>
</protein>
<gene>
    <name evidence="2" type="ORF">TSTA_071810</name>
</gene>
<evidence type="ECO:0000256" key="1">
    <source>
        <dbReference type="SAM" id="MobiDB-lite"/>
    </source>
</evidence>
<dbReference type="SUPFAM" id="SSF57959">
    <property type="entry name" value="Leucine zipper domain"/>
    <property type="match status" value="1"/>
</dbReference>
<dbReference type="GO" id="GO:0003700">
    <property type="term" value="F:DNA-binding transcription factor activity"/>
    <property type="evidence" value="ECO:0007669"/>
    <property type="project" value="InterPro"/>
</dbReference>
<sequence length="247" mass="27818">MACEDTSKELPFPSWGSDSAYDYPSLLDEAVESLEIASPTSTENGSQKFDSPPEAGATKPVCKSRKRGRPRLIRDDRREADLKERRKDQLRLAQRAYRSRKEDQITMLNKKVADLEQKLFLLRNLYLNTCATSMNSDVLREWPTNSKSPQDSLELLTPNSGIDEASIAAYGGHAKSIPSIPVGESYPLFEMNNPLRPEMSPIGLLDMPYLLFNDNNYVGGTPAWRVRYSDHSNDIQNNADYLLGLPM</sequence>
<keyword evidence="3" id="KW-1185">Reference proteome</keyword>
<evidence type="ECO:0000313" key="3">
    <source>
        <dbReference type="Proteomes" id="UP000001745"/>
    </source>
</evidence>